<evidence type="ECO:0000256" key="3">
    <source>
        <dbReference type="ARBA" id="ARBA00022801"/>
    </source>
</evidence>
<evidence type="ECO:0000256" key="4">
    <source>
        <dbReference type="ARBA" id="ARBA00022842"/>
    </source>
</evidence>
<dbReference type="InterPro" id="IPR006879">
    <property type="entry name" value="YdjC-like"/>
</dbReference>
<accession>A0A4R3NDC6</accession>
<evidence type="ECO:0000313" key="7">
    <source>
        <dbReference type="Proteomes" id="UP000295097"/>
    </source>
</evidence>
<dbReference type="GO" id="GO:0019213">
    <property type="term" value="F:deacetylase activity"/>
    <property type="evidence" value="ECO:0007669"/>
    <property type="project" value="TreeGrafter"/>
</dbReference>
<dbReference type="GO" id="GO:0005975">
    <property type="term" value="P:carbohydrate metabolic process"/>
    <property type="evidence" value="ECO:0007669"/>
    <property type="project" value="InterPro"/>
</dbReference>
<dbReference type="Proteomes" id="UP000295097">
    <property type="component" value="Unassembled WGS sequence"/>
</dbReference>
<evidence type="ECO:0000256" key="5">
    <source>
        <dbReference type="ARBA" id="ARBA00023277"/>
    </source>
</evidence>
<comment type="caution">
    <text evidence="6">The sequence shown here is derived from an EMBL/GenBank/DDBJ whole genome shotgun (WGS) entry which is preliminary data.</text>
</comment>
<comment type="cofactor">
    <cofactor evidence="1">
        <name>Mg(2+)</name>
        <dbReference type="ChEBI" id="CHEBI:18420"/>
    </cofactor>
</comment>
<dbReference type="RefSeq" id="WP_132314139.1">
    <property type="nucleotide sequence ID" value="NZ_SMAR01000053.1"/>
</dbReference>
<sequence length="251" mass="27040">MKTGPFLIADDFGLGAGHNAVILDLLEQEKIGGTSVMIDGEVDPASVESLTTCRRNGAQIGLHLNLTHSFGDKNVSAPVGILMRQSLTGTLPSDLDAEFSRQAGLFKACFGFWPDYYDGHQHCHCLPGLARLAARLPRDPETWMRVPLPSSMSGLSRNIRAGGLKTGIIAALAYNARRHFIKAGWPVNADFSGFLRLDDPPQAAHWLPRLISAASDECVVMVHPGSATDPAQCPGHAPETRAVEQKILLGR</sequence>
<organism evidence="6 7">
    <name type="scientific">Martelella mediterranea</name>
    <dbReference type="NCBI Taxonomy" id="293089"/>
    <lineage>
        <taxon>Bacteria</taxon>
        <taxon>Pseudomonadati</taxon>
        <taxon>Pseudomonadota</taxon>
        <taxon>Alphaproteobacteria</taxon>
        <taxon>Hyphomicrobiales</taxon>
        <taxon>Aurantimonadaceae</taxon>
        <taxon>Martelella</taxon>
    </lineage>
</organism>
<keyword evidence="5" id="KW-0119">Carbohydrate metabolism</keyword>
<reference evidence="6 7" key="1">
    <citation type="submission" date="2019-03" db="EMBL/GenBank/DDBJ databases">
        <title>Freshwater and sediment microbial communities from various areas in North America, analyzing microbe dynamics in response to fracking.</title>
        <authorList>
            <person name="Lamendella R."/>
        </authorList>
    </citation>
    <scope>NUCLEOTIDE SEQUENCE [LARGE SCALE GENOMIC DNA]</scope>
    <source>
        <strain evidence="6 7">175.2</strain>
    </source>
</reference>
<protein>
    <submittedName>
        <fullName evidence="6">Putative glycoside hydrolase/deacetylase ChbG (UPF0249 family)</fullName>
    </submittedName>
</protein>
<dbReference type="GO" id="GO:0046872">
    <property type="term" value="F:metal ion binding"/>
    <property type="evidence" value="ECO:0007669"/>
    <property type="project" value="UniProtKB-KW"/>
</dbReference>
<evidence type="ECO:0000256" key="1">
    <source>
        <dbReference type="ARBA" id="ARBA00001946"/>
    </source>
</evidence>
<evidence type="ECO:0000256" key="2">
    <source>
        <dbReference type="ARBA" id="ARBA00022723"/>
    </source>
</evidence>
<keyword evidence="3 6" id="KW-0378">Hydrolase</keyword>
<dbReference type="AlphaFoldDB" id="A0A4R3NDC6"/>
<dbReference type="EMBL" id="SMAR01000053">
    <property type="protein sequence ID" value="TCT29237.1"/>
    <property type="molecule type" value="Genomic_DNA"/>
</dbReference>
<proteinExistence type="predicted"/>
<gene>
    <name evidence="6" type="ORF">EDC90_10532</name>
</gene>
<dbReference type="InterPro" id="IPR011330">
    <property type="entry name" value="Glyco_hydro/deAcase_b/a-brl"/>
</dbReference>
<dbReference type="PANTHER" id="PTHR31609:SF1">
    <property type="entry name" value="CARBOHYDRATE DEACETYLASE"/>
    <property type="match status" value="1"/>
</dbReference>
<dbReference type="GO" id="GO:0016787">
    <property type="term" value="F:hydrolase activity"/>
    <property type="evidence" value="ECO:0007669"/>
    <property type="project" value="UniProtKB-KW"/>
</dbReference>
<dbReference type="Pfam" id="PF04794">
    <property type="entry name" value="YdjC"/>
    <property type="match status" value="1"/>
</dbReference>
<dbReference type="Gene3D" id="3.20.20.370">
    <property type="entry name" value="Glycoside hydrolase/deacetylase"/>
    <property type="match status" value="1"/>
</dbReference>
<dbReference type="SUPFAM" id="SSF88713">
    <property type="entry name" value="Glycoside hydrolase/deacetylase"/>
    <property type="match status" value="1"/>
</dbReference>
<dbReference type="PANTHER" id="PTHR31609">
    <property type="entry name" value="YDJC DEACETYLASE FAMILY MEMBER"/>
    <property type="match status" value="1"/>
</dbReference>
<dbReference type="OrthoDB" id="9774177at2"/>
<name>A0A4R3NDC6_9HYPH</name>
<keyword evidence="4" id="KW-0460">Magnesium</keyword>
<keyword evidence="7" id="KW-1185">Reference proteome</keyword>
<evidence type="ECO:0000313" key="6">
    <source>
        <dbReference type="EMBL" id="TCT29237.1"/>
    </source>
</evidence>
<keyword evidence="2" id="KW-0479">Metal-binding</keyword>